<reference evidence="2 3" key="1">
    <citation type="submission" date="2017-03" db="EMBL/GenBank/DDBJ databases">
        <title>Full genome sequence of a non-lethal Shewanella isolate that potentiates virulence of Vibio parahaemolyticus causing acute hepatopancreatic necrosis disease (AHPND) in shrimp.</title>
        <authorList>
            <person name="Prachumwat A."/>
            <person name="Sritunyalucksana K."/>
        </authorList>
    </citation>
    <scope>NUCLEOTIDE SEQUENCE [LARGE SCALE GENOMIC DNA]</scope>
    <source>
        <strain evidence="2 3">TH2012</strain>
        <plasmid evidence="3">psth1</plasmid>
    </source>
</reference>
<proteinExistence type="predicted"/>
<evidence type="ECO:0000313" key="2">
    <source>
        <dbReference type="EMBL" id="AZQ13271.1"/>
    </source>
</evidence>
<dbReference type="EMBL" id="CP020374">
    <property type="protein sequence ID" value="AZQ13271.1"/>
    <property type="molecule type" value="Genomic_DNA"/>
</dbReference>
<keyword evidence="3" id="KW-1185">Reference proteome</keyword>
<evidence type="ECO:0000313" key="3">
    <source>
        <dbReference type="Proteomes" id="UP000278437"/>
    </source>
</evidence>
<geneLocation type="plasmid" evidence="3">
    <name>psth1</name>
</geneLocation>
<name>A0ABM7DXE2_9GAMM</name>
<sequence>MKNIIVLSLMLGSCFMTAIAADTEKMTFEKAAQSHNATFGQYSEQSITEQQSQLAWDSYPQYPDQIQTGSNGQLQEVWTGRATTVTNQWGQGDYYVEMTFNKQNTAGSVWLTVDNTNLKKSVAVPSPYNYEANWHIMYERGVFRAEGLGKGSTTPSITRIAKFPTPQLNDCTAGQTESEPLYCTGSGQRTCEEGRRSRSCASNGGWLPWQTTRQPSCVTGTQQCR</sequence>
<evidence type="ECO:0000256" key="1">
    <source>
        <dbReference type="SAM" id="SignalP"/>
    </source>
</evidence>
<dbReference type="Proteomes" id="UP000278437">
    <property type="component" value="Plasmid pSTH1"/>
</dbReference>
<dbReference type="RefSeq" id="WP_126169618.1">
    <property type="nucleotide sequence ID" value="NZ_CP020374.1"/>
</dbReference>
<accession>A0ABM7DXE2</accession>
<feature type="signal peptide" evidence="1">
    <location>
        <begin position="1"/>
        <end position="20"/>
    </location>
</feature>
<organism evidence="2 3">
    <name type="scientific">Shewanella khirikhana</name>
    <dbReference type="NCBI Taxonomy" id="1965282"/>
    <lineage>
        <taxon>Bacteria</taxon>
        <taxon>Pseudomonadati</taxon>
        <taxon>Pseudomonadota</taxon>
        <taxon>Gammaproteobacteria</taxon>
        <taxon>Alteromonadales</taxon>
        <taxon>Shewanellaceae</taxon>
        <taxon>Shewanella</taxon>
    </lineage>
</organism>
<dbReference type="GeneID" id="39490242"/>
<protein>
    <submittedName>
        <fullName evidence="2">Uncharacterized protein</fullName>
    </submittedName>
</protein>
<keyword evidence="1" id="KW-0732">Signal</keyword>
<keyword evidence="2" id="KW-0614">Plasmid</keyword>
<gene>
    <name evidence="2" type="ORF">STH12_04245</name>
</gene>
<feature type="chain" id="PRO_5045906874" evidence="1">
    <location>
        <begin position="21"/>
        <end position="225"/>
    </location>
</feature>